<dbReference type="EMBL" id="BNAW01000030">
    <property type="protein sequence ID" value="GHG30188.1"/>
    <property type="molecule type" value="Genomic_DNA"/>
</dbReference>
<gene>
    <name evidence="1" type="ORF">GCM10017567_57590</name>
</gene>
<accession>A0ABQ3KIY9</accession>
<comment type="caution">
    <text evidence="1">The sequence shown here is derived from an EMBL/GenBank/DDBJ whole genome shotgun (WGS) entry which is preliminary data.</text>
</comment>
<dbReference type="RefSeq" id="WP_191314439.1">
    <property type="nucleotide sequence ID" value="NZ_BNAW01000030.1"/>
</dbReference>
<keyword evidence="2" id="KW-1185">Reference proteome</keyword>
<evidence type="ECO:0000313" key="1">
    <source>
        <dbReference type="EMBL" id="GHG30188.1"/>
    </source>
</evidence>
<reference evidence="2" key="1">
    <citation type="journal article" date="2019" name="Int. J. Syst. Evol. Microbiol.">
        <title>The Global Catalogue of Microorganisms (GCM) 10K type strain sequencing project: providing services to taxonomists for standard genome sequencing and annotation.</title>
        <authorList>
            <consortium name="The Broad Institute Genomics Platform"/>
            <consortium name="The Broad Institute Genome Sequencing Center for Infectious Disease"/>
            <person name="Wu L."/>
            <person name="Ma J."/>
        </authorList>
    </citation>
    <scope>NUCLEOTIDE SEQUENCE [LARGE SCALE GENOMIC DNA]</scope>
    <source>
        <strain evidence="2">CGMCC 4.7680</strain>
    </source>
</reference>
<dbReference type="Proteomes" id="UP000649955">
    <property type="component" value="Unassembled WGS sequence"/>
</dbReference>
<name>A0ABQ3KIY9_9PSEU</name>
<proteinExistence type="predicted"/>
<organism evidence="1 2">
    <name type="scientific">Amycolatopsis bullii</name>
    <dbReference type="NCBI Taxonomy" id="941987"/>
    <lineage>
        <taxon>Bacteria</taxon>
        <taxon>Bacillati</taxon>
        <taxon>Actinomycetota</taxon>
        <taxon>Actinomycetes</taxon>
        <taxon>Pseudonocardiales</taxon>
        <taxon>Pseudonocardiaceae</taxon>
        <taxon>Amycolatopsis</taxon>
    </lineage>
</organism>
<protein>
    <submittedName>
        <fullName evidence="1">Uncharacterized protein</fullName>
    </submittedName>
</protein>
<evidence type="ECO:0000313" key="2">
    <source>
        <dbReference type="Proteomes" id="UP000649955"/>
    </source>
</evidence>
<sequence>MSSDYAGIPAGCDVTLARPGDEAGVQLCADGDFALVLTDDRNITVVTVEGTRAELLDFVRRTQQALEEEGDRTSPPPAD</sequence>